<dbReference type="CDD" id="cd09627">
    <property type="entry name" value="DOMON_murB_like"/>
    <property type="match status" value="1"/>
</dbReference>
<dbReference type="STRING" id="1219058.AOA14_00300"/>
<dbReference type="Proteomes" id="UP000076234">
    <property type="component" value="Chromosome"/>
</dbReference>
<organism evidence="1 2">
    <name type="scientific">Sphingopyxis terrae subsp. terrae NBRC 15098</name>
    <dbReference type="NCBI Taxonomy" id="1219058"/>
    <lineage>
        <taxon>Bacteria</taxon>
        <taxon>Pseudomonadati</taxon>
        <taxon>Pseudomonadota</taxon>
        <taxon>Alphaproteobacteria</taxon>
        <taxon>Sphingomonadales</taxon>
        <taxon>Sphingomonadaceae</taxon>
        <taxon>Sphingopyxis</taxon>
    </lineage>
</organism>
<proteinExistence type="predicted"/>
<evidence type="ECO:0000313" key="1">
    <source>
        <dbReference type="EMBL" id="AMU93051.1"/>
    </source>
</evidence>
<gene>
    <name evidence="1" type="ORF">AOA14_00300</name>
</gene>
<evidence type="ECO:0008006" key="3">
    <source>
        <dbReference type="Google" id="ProtNLM"/>
    </source>
</evidence>
<reference evidence="2" key="1">
    <citation type="submission" date="2015-11" db="EMBL/GenBank/DDBJ databases">
        <title>Complete genome sequence of a polyethylene glycol-degrading strain Sphingopyxis terrae strain 203-1 (NBRC 15098).</title>
        <authorList>
            <person name="Yoshiyuki O."/>
            <person name="Shouta N."/>
            <person name="Nagata Y."/>
            <person name="Numata M."/>
            <person name="Tsuchikane K."/>
            <person name="Hosoyama A."/>
            <person name="Yamazoe A."/>
            <person name="Tsuda M."/>
            <person name="Fujita N."/>
            <person name="Kawai F."/>
        </authorList>
    </citation>
    <scope>NUCLEOTIDE SEQUENCE [LARGE SCALE GENOMIC DNA]</scope>
    <source>
        <strain evidence="2">203-1</strain>
    </source>
</reference>
<dbReference type="RefSeq" id="WP_062900362.1">
    <property type="nucleotide sequence ID" value="NZ_CP013342.1"/>
</dbReference>
<dbReference type="KEGG" id="ster:AOA14_00300"/>
<accession>A0A142VTI9</accession>
<dbReference type="AlphaFoldDB" id="A0A142VTI9"/>
<protein>
    <recommendedName>
        <fullName evidence="3">DOMON-like domain-containing protein</fullName>
    </recommendedName>
</protein>
<sequence>MRTQLICHPGTPAKAVRAVWAEVALSFEDGFSLRFGVEGDIGALVLPPCEGQLVIADTATDGLWQSSCFEAFLTEEGQPDYTEFNYAPDGRWACYQFDDYRSLLKSDDLAPWDMTCERGAALYILRIEPGIYPDRGSKLALSAVIEELDGTKSYWALRHPPGKPDFHHPDCFQLTLGAPGAA</sequence>
<dbReference type="EMBL" id="CP013342">
    <property type="protein sequence ID" value="AMU93051.1"/>
    <property type="molecule type" value="Genomic_DNA"/>
</dbReference>
<name>A0A142VTI9_9SPHN</name>
<reference evidence="1 2" key="2">
    <citation type="journal article" date="2016" name="Genome Announc.">
        <title>Complete Genome Sequence of Sphingopyxis terrae Strain 203-1 (NBRC 111660), a Polyethylene Glycol Degrader.</title>
        <authorList>
            <person name="Ohtsubo Y."/>
            <person name="Nonoyama S."/>
            <person name="Nagata Y."/>
            <person name="Numata M."/>
            <person name="Tsuchikane K."/>
            <person name="Hosoyama A."/>
            <person name="Yamazoe A."/>
            <person name="Tsuda M."/>
            <person name="Fujita N."/>
            <person name="Kawai F."/>
        </authorList>
    </citation>
    <scope>NUCLEOTIDE SEQUENCE [LARGE SCALE GENOMIC DNA]</scope>
    <source>
        <strain evidence="1 2">203-1</strain>
    </source>
</reference>
<evidence type="ECO:0000313" key="2">
    <source>
        <dbReference type="Proteomes" id="UP000076234"/>
    </source>
</evidence>